<comment type="subcellular location">
    <subcellularLocation>
        <location evidence="1">Golgi apparatus membrane</location>
        <topology evidence="1">Single-pass type II membrane protein</topology>
    </subcellularLocation>
</comment>
<comment type="caution">
    <text evidence="6">The sequence shown here is derived from an EMBL/GenBank/DDBJ whole genome shotgun (WGS) entry which is preliminary data.</text>
</comment>
<keyword evidence="5" id="KW-0333">Golgi apparatus</keyword>
<evidence type="ECO:0000256" key="3">
    <source>
        <dbReference type="ARBA" id="ARBA00022679"/>
    </source>
</evidence>
<dbReference type="AlphaFoldDB" id="A0A9D4ZSP5"/>
<name>A0A9D4ZSP5_ADICA</name>
<proteinExistence type="predicted"/>
<sequence>MGPKAPMGDAFQHILSDYLPDRPRANPTDDQAALVYLLIRERQLWAGKLRVELDFFLSGYWVELMDGYEATEERYRKLEQKQEDELMALLEKEGAVGKEKLLPAMAEAREQQLSGLTVQERRAFITHFTGCQPCSGHHNSIYSKEQCQNGLVRALNYADDQVLRTLGYQHHALHLPDVRLSASA</sequence>
<evidence type="ECO:0000256" key="1">
    <source>
        <dbReference type="ARBA" id="ARBA00004323"/>
    </source>
</evidence>
<evidence type="ECO:0000256" key="2">
    <source>
        <dbReference type="ARBA" id="ARBA00022676"/>
    </source>
</evidence>
<dbReference type="OrthoDB" id="1726796at2759"/>
<gene>
    <name evidence="6" type="ORF">GOP47_0000870</name>
</gene>
<reference evidence="6" key="1">
    <citation type="submission" date="2021-01" db="EMBL/GenBank/DDBJ databases">
        <title>Adiantum capillus-veneris genome.</title>
        <authorList>
            <person name="Fang Y."/>
            <person name="Liao Q."/>
        </authorList>
    </citation>
    <scope>NUCLEOTIDE SEQUENCE</scope>
    <source>
        <strain evidence="6">H3</strain>
        <tissue evidence="6">Leaf</tissue>
    </source>
</reference>
<keyword evidence="2" id="KW-0328">Glycosyltransferase</keyword>
<evidence type="ECO:0000313" key="6">
    <source>
        <dbReference type="EMBL" id="KAI5084701.1"/>
    </source>
</evidence>
<dbReference type="GO" id="GO:0008378">
    <property type="term" value="F:galactosyltransferase activity"/>
    <property type="evidence" value="ECO:0007669"/>
    <property type="project" value="TreeGrafter"/>
</dbReference>
<keyword evidence="3" id="KW-0808">Transferase</keyword>
<evidence type="ECO:0000313" key="7">
    <source>
        <dbReference type="Proteomes" id="UP000886520"/>
    </source>
</evidence>
<evidence type="ECO:0000256" key="4">
    <source>
        <dbReference type="ARBA" id="ARBA00022968"/>
    </source>
</evidence>
<dbReference type="GO" id="GO:0005768">
    <property type="term" value="C:endosome"/>
    <property type="evidence" value="ECO:0007669"/>
    <property type="project" value="TreeGrafter"/>
</dbReference>
<dbReference type="Pfam" id="PF05637">
    <property type="entry name" value="Glyco_transf_34"/>
    <property type="match status" value="1"/>
</dbReference>
<dbReference type="Proteomes" id="UP000886520">
    <property type="component" value="Chromosome 1"/>
</dbReference>
<dbReference type="EMBL" id="JABFUD020000001">
    <property type="protein sequence ID" value="KAI5084701.1"/>
    <property type="molecule type" value="Genomic_DNA"/>
</dbReference>
<keyword evidence="4" id="KW-0812">Transmembrane</keyword>
<keyword evidence="4" id="KW-0735">Signal-anchor</keyword>
<protein>
    <submittedName>
        <fullName evidence="6">Uncharacterized protein</fullName>
    </submittedName>
</protein>
<organism evidence="6 7">
    <name type="scientific">Adiantum capillus-veneris</name>
    <name type="common">Maidenhair fern</name>
    <dbReference type="NCBI Taxonomy" id="13818"/>
    <lineage>
        <taxon>Eukaryota</taxon>
        <taxon>Viridiplantae</taxon>
        <taxon>Streptophyta</taxon>
        <taxon>Embryophyta</taxon>
        <taxon>Tracheophyta</taxon>
        <taxon>Polypodiopsida</taxon>
        <taxon>Polypodiidae</taxon>
        <taxon>Polypodiales</taxon>
        <taxon>Pteridineae</taxon>
        <taxon>Pteridaceae</taxon>
        <taxon>Vittarioideae</taxon>
        <taxon>Adiantum</taxon>
    </lineage>
</organism>
<keyword evidence="7" id="KW-1185">Reference proteome</keyword>
<dbReference type="PANTHER" id="PTHR31311:SF3">
    <property type="entry name" value="GLYCOSYLTRANSFERASE 7-RELATED"/>
    <property type="match status" value="1"/>
</dbReference>
<dbReference type="GO" id="GO:0000139">
    <property type="term" value="C:Golgi membrane"/>
    <property type="evidence" value="ECO:0007669"/>
    <property type="project" value="UniProtKB-SubCell"/>
</dbReference>
<accession>A0A9D4ZSP5</accession>
<dbReference type="InterPro" id="IPR008630">
    <property type="entry name" value="Glyco_trans_34"/>
</dbReference>
<dbReference type="GO" id="GO:0005802">
    <property type="term" value="C:trans-Golgi network"/>
    <property type="evidence" value="ECO:0007669"/>
    <property type="project" value="TreeGrafter"/>
</dbReference>
<dbReference type="PANTHER" id="PTHR31311">
    <property type="entry name" value="XYLOGLUCAN 6-XYLOSYLTRANSFERASE 5-RELATED-RELATED"/>
    <property type="match status" value="1"/>
</dbReference>
<evidence type="ECO:0000256" key="5">
    <source>
        <dbReference type="ARBA" id="ARBA00023034"/>
    </source>
</evidence>